<dbReference type="AlphaFoldDB" id="A0ABD2NAZ2"/>
<organism evidence="1 2">
    <name type="scientific">Cryptolaemus montrouzieri</name>
    <dbReference type="NCBI Taxonomy" id="559131"/>
    <lineage>
        <taxon>Eukaryota</taxon>
        <taxon>Metazoa</taxon>
        <taxon>Ecdysozoa</taxon>
        <taxon>Arthropoda</taxon>
        <taxon>Hexapoda</taxon>
        <taxon>Insecta</taxon>
        <taxon>Pterygota</taxon>
        <taxon>Neoptera</taxon>
        <taxon>Endopterygota</taxon>
        <taxon>Coleoptera</taxon>
        <taxon>Polyphaga</taxon>
        <taxon>Cucujiformia</taxon>
        <taxon>Coccinelloidea</taxon>
        <taxon>Coccinellidae</taxon>
        <taxon>Scymninae</taxon>
        <taxon>Scymnini</taxon>
        <taxon>Cryptolaemus</taxon>
    </lineage>
</organism>
<gene>
    <name evidence="1" type="ORF">HHI36_020268</name>
</gene>
<reference evidence="1 2" key="1">
    <citation type="journal article" date="2021" name="BMC Biol.">
        <title>Horizontally acquired antibacterial genes associated with adaptive radiation of ladybird beetles.</title>
        <authorList>
            <person name="Li H.S."/>
            <person name="Tang X.F."/>
            <person name="Huang Y.H."/>
            <person name="Xu Z.Y."/>
            <person name="Chen M.L."/>
            <person name="Du X.Y."/>
            <person name="Qiu B.Y."/>
            <person name="Chen P.T."/>
            <person name="Zhang W."/>
            <person name="Slipinski A."/>
            <person name="Escalona H.E."/>
            <person name="Waterhouse R.M."/>
            <person name="Zwick A."/>
            <person name="Pang H."/>
        </authorList>
    </citation>
    <scope>NUCLEOTIDE SEQUENCE [LARGE SCALE GENOMIC DNA]</scope>
    <source>
        <strain evidence="1">SYSU2018</strain>
    </source>
</reference>
<dbReference type="EMBL" id="JABFTP020000083">
    <property type="protein sequence ID" value="KAL3275509.1"/>
    <property type="molecule type" value="Genomic_DNA"/>
</dbReference>
<protein>
    <recommendedName>
        <fullName evidence="3">Endonuclease-reverse transcriptase</fullName>
    </recommendedName>
</protein>
<evidence type="ECO:0008006" key="3">
    <source>
        <dbReference type="Google" id="ProtNLM"/>
    </source>
</evidence>
<name>A0ABD2NAZ2_9CUCU</name>
<evidence type="ECO:0000313" key="1">
    <source>
        <dbReference type="EMBL" id="KAL3275509.1"/>
    </source>
</evidence>
<evidence type="ECO:0000313" key="2">
    <source>
        <dbReference type="Proteomes" id="UP001516400"/>
    </source>
</evidence>
<sequence length="185" mass="22076">MKNDLEVVMNLLRVMKVVEKDETCEWYSPNKTDTHHFIVIKRILFDKSRKEGDSTIKFNVVNQKPTKRTRHPINDTIFETFTTYGAETWELTQREKDRLKALEMDVWRRSSGVSRLEHVRKEMIKEIIINVEGNILKTVKSKQLKWYGQEDGRNKKAKKYLDLDSSRTKRGRPSRTWKMEIEEAM</sequence>
<proteinExistence type="predicted"/>
<keyword evidence="2" id="KW-1185">Reference proteome</keyword>
<dbReference type="Proteomes" id="UP001516400">
    <property type="component" value="Unassembled WGS sequence"/>
</dbReference>
<accession>A0ABD2NAZ2</accession>
<comment type="caution">
    <text evidence="1">The sequence shown here is derived from an EMBL/GenBank/DDBJ whole genome shotgun (WGS) entry which is preliminary data.</text>
</comment>